<evidence type="ECO:0000313" key="5">
    <source>
        <dbReference type="EMBL" id="KKS86625.1"/>
    </source>
</evidence>
<feature type="transmembrane region" description="Helical" evidence="3">
    <location>
        <begin position="227"/>
        <end position="246"/>
    </location>
</feature>
<evidence type="ECO:0000256" key="2">
    <source>
        <dbReference type="ARBA" id="ARBA00022525"/>
    </source>
</evidence>
<organism evidence="5 6">
    <name type="scientific">Candidatus Gottesmanbacteria bacterium GW2011_GWB1_43_11</name>
    <dbReference type="NCBI Taxonomy" id="1618446"/>
    <lineage>
        <taxon>Bacteria</taxon>
        <taxon>Candidatus Gottesmaniibacteriota</taxon>
    </lineage>
</organism>
<evidence type="ECO:0000259" key="4">
    <source>
        <dbReference type="Pfam" id="PF14449"/>
    </source>
</evidence>
<feature type="transmembrane region" description="Helical" evidence="3">
    <location>
        <begin position="155"/>
        <end position="176"/>
    </location>
</feature>
<keyword evidence="3" id="KW-0472">Membrane</keyword>
<dbReference type="Proteomes" id="UP000034050">
    <property type="component" value="Unassembled WGS sequence"/>
</dbReference>
<dbReference type="GO" id="GO:0008233">
    <property type="term" value="F:peptidase activity"/>
    <property type="evidence" value="ECO:0007669"/>
    <property type="project" value="InterPro"/>
</dbReference>
<feature type="transmembrane region" description="Helical" evidence="3">
    <location>
        <begin position="358"/>
        <end position="383"/>
    </location>
</feature>
<feature type="transmembrane region" description="Helical" evidence="3">
    <location>
        <begin position="437"/>
        <end position="454"/>
    </location>
</feature>
<evidence type="ECO:0000256" key="1">
    <source>
        <dbReference type="ARBA" id="ARBA00004613"/>
    </source>
</evidence>
<dbReference type="Pfam" id="PF14449">
    <property type="entry name" value="PT-TG"/>
    <property type="match status" value="1"/>
</dbReference>
<keyword evidence="2" id="KW-0964">Secreted</keyword>
<feature type="transmembrane region" description="Helical" evidence="3">
    <location>
        <begin position="395"/>
        <end position="416"/>
    </location>
</feature>
<accession>A0A0G1CLK8</accession>
<name>A0A0G1CLK8_9BACT</name>
<feature type="transmembrane region" description="Helical" evidence="3">
    <location>
        <begin position="188"/>
        <end position="207"/>
    </location>
</feature>
<feature type="transmembrane region" description="Helical" evidence="3">
    <location>
        <begin position="30"/>
        <end position="47"/>
    </location>
</feature>
<feature type="transmembrane region" description="Helical" evidence="3">
    <location>
        <begin position="59"/>
        <end position="82"/>
    </location>
</feature>
<dbReference type="EMBL" id="LCFD01000008">
    <property type="protein sequence ID" value="KKS86625.1"/>
    <property type="molecule type" value="Genomic_DNA"/>
</dbReference>
<proteinExistence type="predicted"/>
<keyword evidence="3" id="KW-0812">Transmembrane</keyword>
<dbReference type="STRING" id="1618446.UV61_C0008G0078"/>
<evidence type="ECO:0000256" key="3">
    <source>
        <dbReference type="SAM" id="Phobius"/>
    </source>
</evidence>
<dbReference type="GO" id="GO:0005576">
    <property type="term" value="C:extracellular region"/>
    <property type="evidence" value="ECO:0007669"/>
    <property type="project" value="UniProtKB-SubCell"/>
</dbReference>
<dbReference type="InterPro" id="IPR026898">
    <property type="entry name" value="PrsW"/>
</dbReference>
<reference evidence="5 6" key="1">
    <citation type="journal article" date="2015" name="Nature">
        <title>rRNA introns, odd ribosomes, and small enigmatic genomes across a large radiation of phyla.</title>
        <authorList>
            <person name="Brown C.T."/>
            <person name="Hug L.A."/>
            <person name="Thomas B.C."/>
            <person name="Sharon I."/>
            <person name="Castelle C.J."/>
            <person name="Singh A."/>
            <person name="Wilkins M.J."/>
            <person name="Williams K.H."/>
            <person name="Banfield J.F."/>
        </authorList>
    </citation>
    <scope>NUCLEOTIDE SEQUENCE [LARGE SCALE GENOMIC DNA]</scope>
</reference>
<dbReference type="Pfam" id="PF13367">
    <property type="entry name" value="PrsW-protease"/>
    <property type="match status" value="1"/>
</dbReference>
<dbReference type="InterPro" id="IPR027797">
    <property type="entry name" value="PT-TG_dom"/>
</dbReference>
<feature type="domain" description="Pre-toxin TG" evidence="4">
    <location>
        <begin position="487"/>
        <end position="540"/>
    </location>
</feature>
<dbReference type="AlphaFoldDB" id="A0A0G1CLK8"/>
<sequence>MIGILVYHAWLLFQLHIVSRTKTVSVKELLHVFTVGATVAVLGNLLIQGVAVRFLGADTVLYTVGPVAEEVLKIAFVVYLLFFTRLGKTTSIIDGILLAAAAGSGYGFTEDAVRAVGLGLTEMNEFFPAYNLANIPELLTIWLPSERSVGNLTNYIYSGQFVAGHLMWTALVGFGVGVARKFGKKNLFVYLVPVGLLLWVIVDHSLVNNSDSWLSFLYPWYGQGIGIRYVLTLSIIIALVLDEILINRHLPKDEKLLLPHEKKRSFFGELRQMFTNLIFGRKHWFALTDYFRLRRQLAFATAENDEAVDIKKLLQVRRDYTIASVRFAREPVFIPANIGEVWRGPLPKFSRLNSTQKMLAIFALGLLLTQLYNMWLFLFSAYLPRQLTSAIANSPLTLVVGLIGYLVVIYQIIAFYRNKQWQSQDQENRVVSYTNTLLSHMAVFNVLWSLPLFFGKHPLLVDKFLWGQFLRFLEFYNKELAPWVGGTLSATLSLLPGIGNVKSGFEFWTGYDYVARKDVKGWDRFWAGVGMVPLAGNALRMMKYLPKAAKTVQGLRYRALLHSGLKPAIVADNVMGKISYVQAVKADYTHAFGELKKQYAPIEQMKADRMARERQNALEQWVSDGWMKQVDSGHYQKTLDLQQVDIFTGKGLSNFPDSVRSGAGQVTIDRASNTVAYDGISPNYTAQKSENLVKALGDLQKQYPGSTIMYNQMFDAGAQALHVLPPGGKSFNVLNLPPSVGSR</sequence>
<protein>
    <recommendedName>
        <fullName evidence="4">Pre-toxin TG domain-containing protein</fullName>
    </recommendedName>
</protein>
<gene>
    <name evidence="5" type="ORF">UV61_C0008G0078</name>
</gene>
<comment type="caution">
    <text evidence="5">The sequence shown here is derived from an EMBL/GenBank/DDBJ whole genome shotgun (WGS) entry which is preliminary data.</text>
</comment>
<comment type="subcellular location">
    <subcellularLocation>
        <location evidence="1">Secreted</location>
    </subcellularLocation>
</comment>
<evidence type="ECO:0000313" key="6">
    <source>
        <dbReference type="Proteomes" id="UP000034050"/>
    </source>
</evidence>
<keyword evidence="3" id="KW-1133">Transmembrane helix</keyword>